<dbReference type="InterPro" id="IPR036890">
    <property type="entry name" value="HATPase_C_sf"/>
</dbReference>
<dbReference type="PROSITE" id="PS00041">
    <property type="entry name" value="HTH_ARAC_FAMILY_1"/>
    <property type="match status" value="1"/>
</dbReference>
<evidence type="ECO:0000256" key="7">
    <source>
        <dbReference type="ARBA" id="ARBA00023125"/>
    </source>
</evidence>
<dbReference type="PRINTS" id="PR00344">
    <property type="entry name" value="BCTRLSENSOR"/>
</dbReference>
<evidence type="ECO:0000256" key="4">
    <source>
        <dbReference type="ARBA" id="ARBA00022679"/>
    </source>
</evidence>
<feature type="domain" description="Response regulatory" evidence="14">
    <location>
        <begin position="671"/>
        <end position="786"/>
    </location>
</feature>
<dbReference type="Pfam" id="PF02518">
    <property type="entry name" value="HATPase_c"/>
    <property type="match status" value="1"/>
</dbReference>
<dbReference type="Gene3D" id="1.10.10.60">
    <property type="entry name" value="Homeodomain-like"/>
    <property type="match status" value="1"/>
</dbReference>
<keyword evidence="5" id="KW-0418">Kinase</keyword>
<keyword evidence="7" id="KW-0238">DNA-binding</keyword>
<dbReference type="PROSITE" id="PS51257">
    <property type="entry name" value="PROKAR_LIPOPROTEIN"/>
    <property type="match status" value="1"/>
</dbReference>
<dbReference type="InterPro" id="IPR004358">
    <property type="entry name" value="Sig_transdc_His_kin-like_C"/>
</dbReference>
<comment type="catalytic activity">
    <reaction evidence="1">
        <text>ATP + protein L-histidine = ADP + protein N-phospho-L-histidine.</text>
        <dbReference type="EC" id="2.7.13.3"/>
    </reaction>
</comment>
<dbReference type="EMBL" id="FNNO01000001">
    <property type="protein sequence ID" value="SDW19278.1"/>
    <property type="molecule type" value="Genomic_DNA"/>
</dbReference>
<dbReference type="PROSITE" id="PS50110">
    <property type="entry name" value="RESPONSE_REGULATORY"/>
    <property type="match status" value="1"/>
</dbReference>
<dbReference type="SUPFAM" id="SSF46689">
    <property type="entry name" value="Homeodomain-like"/>
    <property type="match status" value="1"/>
</dbReference>
<dbReference type="InterPro" id="IPR028082">
    <property type="entry name" value="Peripla_BP_I"/>
</dbReference>
<dbReference type="FunFam" id="3.30.565.10:FF:000006">
    <property type="entry name" value="Sensor histidine kinase WalK"/>
    <property type="match status" value="1"/>
</dbReference>
<dbReference type="SUPFAM" id="SSF55874">
    <property type="entry name" value="ATPase domain of HSP90 chaperone/DNA topoisomerase II/histidine kinase"/>
    <property type="match status" value="1"/>
</dbReference>
<gene>
    <name evidence="15" type="ORF">SAMN05444410_101475</name>
</gene>
<dbReference type="InterPro" id="IPR009057">
    <property type="entry name" value="Homeodomain-like_sf"/>
</dbReference>
<evidence type="ECO:0000256" key="1">
    <source>
        <dbReference type="ARBA" id="ARBA00000085"/>
    </source>
</evidence>
<feature type="transmembrane region" description="Helical" evidence="11">
    <location>
        <begin position="339"/>
        <end position="362"/>
    </location>
</feature>
<dbReference type="SMART" id="SM00387">
    <property type="entry name" value="HATPase_c"/>
    <property type="match status" value="1"/>
</dbReference>
<dbReference type="CDD" id="cd06308">
    <property type="entry name" value="PBP1_sensor_kinase-like"/>
    <property type="match status" value="1"/>
</dbReference>
<dbReference type="InterPro" id="IPR036097">
    <property type="entry name" value="HisK_dim/P_sf"/>
</dbReference>
<keyword evidence="3 9" id="KW-0597">Phosphoprotein</keyword>
<accession>A0A8X8ICZ6</accession>
<dbReference type="SMART" id="SM00448">
    <property type="entry name" value="REC"/>
    <property type="match status" value="1"/>
</dbReference>
<dbReference type="SMART" id="SM00342">
    <property type="entry name" value="HTH_ARAC"/>
    <property type="match status" value="1"/>
</dbReference>
<protein>
    <recommendedName>
        <fullName evidence="2">histidine kinase</fullName>
        <ecNumber evidence="2">2.7.13.3</ecNumber>
    </recommendedName>
</protein>
<evidence type="ECO:0000313" key="16">
    <source>
        <dbReference type="Proteomes" id="UP000198711"/>
    </source>
</evidence>
<evidence type="ECO:0000256" key="11">
    <source>
        <dbReference type="SAM" id="Phobius"/>
    </source>
</evidence>
<reference evidence="15 16" key="1">
    <citation type="submission" date="2016-10" db="EMBL/GenBank/DDBJ databases">
        <authorList>
            <person name="Varghese N."/>
            <person name="Submissions S."/>
        </authorList>
    </citation>
    <scope>NUCLEOTIDE SEQUENCE [LARGE SCALE GENOMIC DNA]</scope>
    <source>
        <strain evidence="15 16">DSM 25353</strain>
    </source>
</reference>
<dbReference type="SUPFAM" id="SSF52172">
    <property type="entry name" value="CheY-like"/>
    <property type="match status" value="1"/>
</dbReference>
<evidence type="ECO:0000256" key="6">
    <source>
        <dbReference type="ARBA" id="ARBA00023015"/>
    </source>
</evidence>
<dbReference type="Gene3D" id="3.30.565.10">
    <property type="entry name" value="Histidine kinase-like ATPase, C-terminal domain"/>
    <property type="match status" value="1"/>
</dbReference>
<name>A0A8X8ICZ6_9BACT</name>
<dbReference type="GO" id="GO:0003700">
    <property type="term" value="F:DNA-binding transcription factor activity"/>
    <property type="evidence" value="ECO:0007669"/>
    <property type="project" value="InterPro"/>
</dbReference>
<dbReference type="Pfam" id="PF00512">
    <property type="entry name" value="HisKA"/>
    <property type="match status" value="1"/>
</dbReference>
<keyword evidence="16" id="KW-1185">Reference proteome</keyword>
<dbReference type="SMART" id="SM00388">
    <property type="entry name" value="HisKA"/>
    <property type="match status" value="1"/>
</dbReference>
<evidence type="ECO:0000256" key="2">
    <source>
        <dbReference type="ARBA" id="ARBA00012438"/>
    </source>
</evidence>
<evidence type="ECO:0000259" key="13">
    <source>
        <dbReference type="PROSITE" id="PS50109"/>
    </source>
</evidence>
<keyword evidence="11" id="KW-0812">Transmembrane</keyword>
<evidence type="ECO:0000259" key="14">
    <source>
        <dbReference type="PROSITE" id="PS50110"/>
    </source>
</evidence>
<dbReference type="RefSeq" id="WP_092721608.1">
    <property type="nucleotide sequence ID" value="NZ_FNNO01000001.1"/>
</dbReference>
<evidence type="ECO:0000256" key="10">
    <source>
        <dbReference type="SAM" id="Coils"/>
    </source>
</evidence>
<keyword evidence="6" id="KW-0805">Transcription regulation</keyword>
<feature type="modified residue" description="4-aspartylphosphate" evidence="9">
    <location>
        <position position="719"/>
    </location>
</feature>
<feature type="domain" description="Histidine kinase" evidence="13">
    <location>
        <begin position="406"/>
        <end position="622"/>
    </location>
</feature>
<dbReference type="InterPro" id="IPR003661">
    <property type="entry name" value="HisK_dim/P_dom"/>
</dbReference>
<dbReference type="PROSITE" id="PS01124">
    <property type="entry name" value="HTH_ARAC_FAMILY_2"/>
    <property type="match status" value="1"/>
</dbReference>
<dbReference type="InterPro" id="IPR025997">
    <property type="entry name" value="SBP_2_dom"/>
</dbReference>
<dbReference type="Gene3D" id="3.40.50.2300">
    <property type="match status" value="3"/>
</dbReference>
<dbReference type="InterPro" id="IPR001789">
    <property type="entry name" value="Sig_transdc_resp-reg_receiver"/>
</dbReference>
<keyword evidence="10" id="KW-0175">Coiled coil</keyword>
<dbReference type="InterPro" id="IPR005467">
    <property type="entry name" value="His_kinase_dom"/>
</dbReference>
<organism evidence="15 16">
    <name type="scientific">Hydrobacter penzbergensis</name>
    <dbReference type="NCBI Taxonomy" id="1235997"/>
    <lineage>
        <taxon>Bacteria</taxon>
        <taxon>Pseudomonadati</taxon>
        <taxon>Bacteroidota</taxon>
        <taxon>Chitinophagia</taxon>
        <taxon>Chitinophagales</taxon>
        <taxon>Chitinophagaceae</taxon>
        <taxon>Hydrobacter</taxon>
    </lineage>
</organism>
<dbReference type="Pfam" id="PF12833">
    <property type="entry name" value="HTH_18"/>
    <property type="match status" value="1"/>
</dbReference>
<dbReference type="PANTHER" id="PTHR43547">
    <property type="entry name" value="TWO-COMPONENT HISTIDINE KINASE"/>
    <property type="match status" value="1"/>
</dbReference>
<dbReference type="FunFam" id="1.10.287.130:FF:000045">
    <property type="entry name" value="Two-component system sensor histidine kinase/response regulator"/>
    <property type="match status" value="1"/>
</dbReference>
<feature type="coiled-coil region" evidence="10">
    <location>
        <begin position="362"/>
        <end position="392"/>
    </location>
</feature>
<dbReference type="EC" id="2.7.13.3" evidence="2"/>
<evidence type="ECO:0000259" key="12">
    <source>
        <dbReference type="PROSITE" id="PS01124"/>
    </source>
</evidence>
<keyword evidence="4" id="KW-0808">Transferase</keyword>
<comment type="caution">
    <text evidence="15">The sequence shown here is derived from an EMBL/GenBank/DDBJ whole genome shotgun (WGS) entry which is preliminary data.</text>
</comment>
<dbReference type="InterPro" id="IPR018062">
    <property type="entry name" value="HTH_AraC-typ_CS"/>
</dbReference>
<keyword evidence="11" id="KW-0472">Membrane</keyword>
<evidence type="ECO:0000313" key="15">
    <source>
        <dbReference type="EMBL" id="SDW19278.1"/>
    </source>
</evidence>
<sequence>MRKYYFILIVTTIGFLTGCTRGGNKDNQFRIGFSQCVGSDQWRKSMLLGMQRELSFSPNTTLLYKDADNSSEVQIAQINELLKEGIDLLIVSPNEAAPLTPIIEQVYTRGIPVIVIDRKTSSPLYTAYIGSDNYEIGKRVGQYTANMLHGKGNVIEVTGLAGSSPAIEREKGFYEALKGYPEIKIIAHLHGNWLKDKAYRELNNLPKEVRASADVVFAHNDMMALGSYECFKAAGQLSRAHFIGVDALPATGLQFVSDRILSASALYGTGGQEAIQTAMAILRHEDFKKENILKTVLIDSTNVDLMKLQNEKVNSQQADIVRQQKMIDTQRRIYQNQSVTLLIILASLIIAVILAAVTFYYLRENKKIAKRLRQKNEEIIRQQQQLIEMSDKAEAAHDAKLKFFTNISHEFRTPLTLILAPLEDLLNNPKLNFVTRNHLNLIRKNVIRLLRLVNQLMDFRKIELDKLQLKASENDFIAFVTDIMDAFKDLAAKRNIDFRLLTKEKQLLLWFDVNMLDKVIFNLLSNAFKFTSDGGYIHLHIAQQNNSNHVLLRIEDNGVGMSKDTVDHAFELFYQGEYENYKGSGLGLALSKELIVLHRGTIQLSSEKWKGSSFEIRLPLGNTHLEPQEMVSTDANTQVPYNDEKIYTEELRLESMPLPELASVEQAKEHTILIVEDHADLRNFITAKLSPAYEIIEADNSQTALQQAFDTIPDLIICDVVIPGKDGIALTNILKSDIRTSHIPVILLTAKTGVEEQIEGMKKKADCYITKPFNVQYLEETVSSLIANRSMLKEHYTGELPANLKTQVISKDDKKFTTGFTALVEANLSNEHFDVEEICRSMGISRVQLYRKVKALLDVNVNEYILQKRLQKAKYLLKQETGPIGEVAYKVGFSSPAYFSTVFKSRFGITPKEFRER</sequence>
<dbReference type="PROSITE" id="PS50109">
    <property type="entry name" value="HIS_KIN"/>
    <property type="match status" value="1"/>
</dbReference>
<proteinExistence type="predicted"/>
<dbReference type="AlphaFoldDB" id="A0A8X8ICZ6"/>
<dbReference type="Proteomes" id="UP000198711">
    <property type="component" value="Unassembled WGS sequence"/>
</dbReference>
<dbReference type="SUPFAM" id="SSF47384">
    <property type="entry name" value="Homodimeric domain of signal transducing histidine kinase"/>
    <property type="match status" value="1"/>
</dbReference>
<dbReference type="InterPro" id="IPR003594">
    <property type="entry name" value="HATPase_dom"/>
</dbReference>
<evidence type="ECO:0000256" key="9">
    <source>
        <dbReference type="PROSITE-ProRule" id="PRU00169"/>
    </source>
</evidence>
<dbReference type="Pfam" id="PF13407">
    <property type="entry name" value="Peripla_BP_4"/>
    <property type="match status" value="1"/>
</dbReference>
<evidence type="ECO:0000256" key="5">
    <source>
        <dbReference type="ARBA" id="ARBA00022777"/>
    </source>
</evidence>
<keyword evidence="8" id="KW-0804">Transcription</keyword>
<evidence type="ECO:0000256" key="3">
    <source>
        <dbReference type="ARBA" id="ARBA00022553"/>
    </source>
</evidence>
<dbReference type="CDD" id="cd00082">
    <property type="entry name" value="HisKA"/>
    <property type="match status" value="1"/>
</dbReference>
<dbReference type="PANTHER" id="PTHR43547:SF2">
    <property type="entry name" value="HYBRID SIGNAL TRANSDUCTION HISTIDINE KINASE C"/>
    <property type="match status" value="1"/>
</dbReference>
<evidence type="ECO:0000256" key="8">
    <source>
        <dbReference type="ARBA" id="ARBA00023163"/>
    </source>
</evidence>
<dbReference type="InterPro" id="IPR018060">
    <property type="entry name" value="HTH_AraC"/>
</dbReference>
<dbReference type="InterPro" id="IPR011006">
    <property type="entry name" value="CheY-like_superfamily"/>
</dbReference>
<dbReference type="Pfam" id="PF00072">
    <property type="entry name" value="Response_reg"/>
    <property type="match status" value="1"/>
</dbReference>
<dbReference type="Gene3D" id="1.10.287.130">
    <property type="match status" value="1"/>
</dbReference>
<dbReference type="GO" id="GO:0043565">
    <property type="term" value="F:sequence-specific DNA binding"/>
    <property type="evidence" value="ECO:0007669"/>
    <property type="project" value="InterPro"/>
</dbReference>
<keyword evidence="11" id="KW-1133">Transmembrane helix</keyword>
<feature type="domain" description="HTH araC/xylS-type" evidence="12">
    <location>
        <begin position="818"/>
        <end position="917"/>
    </location>
</feature>
<dbReference type="SUPFAM" id="SSF53822">
    <property type="entry name" value="Periplasmic binding protein-like I"/>
    <property type="match status" value="1"/>
</dbReference>
<dbReference type="GO" id="GO:0000155">
    <property type="term" value="F:phosphorelay sensor kinase activity"/>
    <property type="evidence" value="ECO:0007669"/>
    <property type="project" value="InterPro"/>
</dbReference>